<feature type="domain" description="CUB" evidence="7">
    <location>
        <begin position="371"/>
        <end position="467"/>
    </location>
</feature>
<evidence type="ECO:0000256" key="4">
    <source>
        <dbReference type="ARBA" id="ARBA00023157"/>
    </source>
</evidence>
<evidence type="ECO:0000313" key="9">
    <source>
        <dbReference type="Ensembl" id="ENSECRP00000007191.1"/>
    </source>
</evidence>
<dbReference type="Pfam" id="PF00431">
    <property type="entry name" value="CUB"/>
    <property type="match status" value="2"/>
</dbReference>
<dbReference type="CDD" id="cd00041">
    <property type="entry name" value="CUB"/>
    <property type="match status" value="2"/>
</dbReference>
<dbReference type="InterPro" id="IPR043504">
    <property type="entry name" value="Peptidase_S1_PA_chymotrypsin"/>
</dbReference>
<dbReference type="PANTHER" id="PTHR24252:SF18">
    <property type="entry name" value="OVOCHYMASE 1"/>
    <property type="match status" value="1"/>
</dbReference>
<dbReference type="PROSITE" id="PS50240">
    <property type="entry name" value="TRYPSIN_DOM"/>
    <property type="match status" value="2"/>
</dbReference>
<name>A0A8C4RT05_ERPCA</name>
<dbReference type="AlphaFoldDB" id="A0A8C4RT05"/>
<dbReference type="Proteomes" id="UP000694620">
    <property type="component" value="Chromosome 2"/>
</dbReference>
<dbReference type="PRINTS" id="PR00722">
    <property type="entry name" value="CHYMOTRYPSIN"/>
</dbReference>
<reference evidence="9" key="2">
    <citation type="submission" date="2025-08" db="UniProtKB">
        <authorList>
            <consortium name="Ensembl"/>
        </authorList>
    </citation>
    <scope>IDENTIFICATION</scope>
</reference>
<dbReference type="InterPro" id="IPR009003">
    <property type="entry name" value="Peptidase_S1_PA"/>
</dbReference>
<proteinExistence type="predicted"/>
<dbReference type="InterPro" id="IPR000859">
    <property type="entry name" value="CUB_dom"/>
</dbReference>
<dbReference type="InterPro" id="IPR033116">
    <property type="entry name" value="TRYPSIN_SER"/>
</dbReference>
<dbReference type="Gene3D" id="2.60.120.290">
    <property type="entry name" value="Spermadhesin, CUB domain"/>
    <property type="match status" value="3"/>
</dbReference>
<evidence type="ECO:0000256" key="3">
    <source>
        <dbReference type="ARBA" id="ARBA00022825"/>
    </source>
</evidence>
<dbReference type="InterPro" id="IPR035914">
    <property type="entry name" value="Sperma_CUB_dom_sf"/>
</dbReference>
<dbReference type="CDD" id="cd00190">
    <property type="entry name" value="Tryp_SPc"/>
    <property type="match status" value="2"/>
</dbReference>
<dbReference type="Pfam" id="PF00089">
    <property type="entry name" value="Trypsin"/>
    <property type="match status" value="2"/>
</dbReference>
<dbReference type="PROSITE" id="PS00135">
    <property type="entry name" value="TRYPSIN_SER"/>
    <property type="match status" value="2"/>
</dbReference>
<keyword evidence="2 6" id="KW-0378">Hydrolase</keyword>
<dbReference type="FunFam" id="2.60.120.290:FF:000005">
    <property type="entry name" value="Procollagen C-endopeptidase enhancer 1"/>
    <property type="match status" value="1"/>
</dbReference>
<organism evidence="9 10">
    <name type="scientific">Erpetoichthys calabaricus</name>
    <name type="common">Rope fish</name>
    <name type="synonym">Calamoichthys calabaricus</name>
    <dbReference type="NCBI Taxonomy" id="27687"/>
    <lineage>
        <taxon>Eukaryota</taxon>
        <taxon>Metazoa</taxon>
        <taxon>Chordata</taxon>
        <taxon>Craniata</taxon>
        <taxon>Vertebrata</taxon>
        <taxon>Euteleostomi</taxon>
        <taxon>Actinopterygii</taxon>
        <taxon>Polypteriformes</taxon>
        <taxon>Polypteridae</taxon>
        <taxon>Erpetoichthys</taxon>
    </lineage>
</organism>
<dbReference type="PROSITE" id="PS01180">
    <property type="entry name" value="CUB"/>
    <property type="match status" value="2"/>
</dbReference>
<protein>
    <recommendedName>
        <fullName evidence="11">Ovochymase-1</fullName>
    </recommendedName>
</protein>
<evidence type="ECO:0008006" key="11">
    <source>
        <dbReference type="Google" id="ProtNLM"/>
    </source>
</evidence>
<dbReference type="SUPFAM" id="SSF49854">
    <property type="entry name" value="Spermadhesin, CUB domain"/>
    <property type="match status" value="2"/>
</dbReference>
<evidence type="ECO:0000256" key="1">
    <source>
        <dbReference type="ARBA" id="ARBA00022670"/>
    </source>
</evidence>
<dbReference type="PROSITE" id="PS00134">
    <property type="entry name" value="TRYPSIN_HIS"/>
    <property type="match status" value="2"/>
</dbReference>
<dbReference type="GeneTree" id="ENSGT00940000157791"/>
<keyword evidence="3 6" id="KW-0720">Serine protease</keyword>
<evidence type="ECO:0000256" key="6">
    <source>
        <dbReference type="RuleBase" id="RU363034"/>
    </source>
</evidence>
<dbReference type="InterPro" id="IPR001314">
    <property type="entry name" value="Peptidase_S1A"/>
</dbReference>
<dbReference type="PANTHER" id="PTHR24252">
    <property type="entry name" value="ACROSIN-RELATED"/>
    <property type="match status" value="1"/>
</dbReference>
<dbReference type="SMART" id="SM00020">
    <property type="entry name" value="Tryp_SPc"/>
    <property type="match status" value="2"/>
</dbReference>
<dbReference type="SMART" id="SM00042">
    <property type="entry name" value="CUB"/>
    <property type="match status" value="2"/>
</dbReference>
<evidence type="ECO:0000256" key="5">
    <source>
        <dbReference type="PROSITE-ProRule" id="PRU00059"/>
    </source>
</evidence>
<dbReference type="SUPFAM" id="SSF50494">
    <property type="entry name" value="Trypsin-like serine proteases"/>
    <property type="match status" value="2"/>
</dbReference>
<dbReference type="GO" id="GO:0006508">
    <property type="term" value="P:proteolysis"/>
    <property type="evidence" value="ECO:0007669"/>
    <property type="project" value="UniProtKB-KW"/>
</dbReference>
<feature type="domain" description="Peptidase S1" evidence="8">
    <location>
        <begin position="493"/>
        <end position="725"/>
    </location>
</feature>
<feature type="disulfide bond" evidence="5">
    <location>
        <begin position="371"/>
        <end position="398"/>
    </location>
</feature>
<comment type="caution">
    <text evidence="5">Lacks conserved residue(s) required for the propagation of feature annotation.</text>
</comment>
<reference evidence="9" key="3">
    <citation type="submission" date="2025-09" db="UniProtKB">
        <authorList>
            <consortium name="Ensembl"/>
        </authorList>
    </citation>
    <scope>IDENTIFICATION</scope>
</reference>
<reference evidence="9" key="1">
    <citation type="submission" date="2021-06" db="EMBL/GenBank/DDBJ databases">
        <authorList>
            <consortium name="Wellcome Sanger Institute Data Sharing"/>
        </authorList>
    </citation>
    <scope>NUCLEOTIDE SEQUENCE [LARGE SCALE GENOMIC DNA]</scope>
</reference>
<sequence length="872" mass="95646">MDVSLMPNVSLQRDGHHICGGSIITRKWILTAAHCFPKELALTSLRVSIGDHDLSIKEKWEQKLSVKQVICHTKFDPFNPFSYDIAMLELEKEINFNDKVRPICLPNANDNFAPGTLCTVTGWGRLKENGPLPTKLHEVQLAKLEDKRCGSVLSTLRKSKGHTVFCAGFEEGGKDACQGDSGGPIVCPRETGTLVLAGITSWGMGCAREWANNAAKPKIKQGSPGVFTDLKLFLTWIYEILNQGKQLCSSVDGGLTGTAGHIDYPGAPQQHYGNNEMCVWSINVPDGKHILLEFSKFDLEAEATCSADSLMILTSNNILIGQFCGRNNPLPMLIESNKVFLKFTSDFSESRTGFSLTFKAVAPHSQADSGCGSVAVLLTEGTIQTLHYPRLYESRSHCHWIIQAPKDHIIKVLPLGQVSATCVTDFSALCGLEIPPPVVSIQNLMVLYFKSDVTYAYRGFRANFSFYAVERNLSSSDLCGIPSAPVRLAYHRIAGGEEAIPTFWPWQVSLRVVHEHLCGGAIIGPKWIITAAHCVYNRKDYVKLMAVVAGDHDILNEDATIPHVLQKRSVKKVIIHPRYNDSTLDYDLALLLLEDALQYNKNVRPVCLPHANWTLEPGKICTVTGWDGKMNEKLQQLNVPILSPESCATYYPEVTDRMFCAGFTLQEGKDTCTGDSGGPLVCQSQEKRYFLCGITSWGAGCGNSPKPGVYTFVLHFTEWIHKQMTCKCCLAHSVSMKIKGSEEAPFMLEQAVPATALHGVSTSGSGKQRLRVGTPTFGCSQQGCPTELQLPHCTAGVHMGATVRGTIEGFWPGKGPSIQIGKPVHSGHLLLYTHTQGGTSRYCFLVKGISTQIVYSSQGTCTVDKKGRSRKN</sequence>
<feature type="domain" description="Peptidase S1" evidence="8">
    <location>
        <begin position="1"/>
        <end position="242"/>
    </location>
</feature>
<dbReference type="FunFam" id="2.40.10.10:FF:000003">
    <property type="entry name" value="Transmembrane serine protease 3"/>
    <property type="match status" value="2"/>
</dbReference>
<dbReference type="GO" id="GO:0009566">
    <property type="term" value="P:fertilization"/>
    <property type="evidence" value="ECO:0007669"/>
    <property type="project" value="UniProtKB-ARBA"/>
</dbReference>
<dbReference type="Gene3D" id="2.40.10.10">
    <property type="entry name" value="Trypsin-like serine proteases"/>
    <property type="match status" value="2"/>
</dbReference>
<feature type="domain" description="CUB" evidence="7">
    <location>
        <begin position="251"/>
        <end position="361"/>
    </location>
</feature>
<evidence type="ECO:0000259" key="8">
    <source>
        <dbReference type="PROSITE" id="PS50240"/>
    </source>
</evidence>
<keyword evidence="1 6" id="KW-0645">Protease</keyword>
<evidence type="ECO:0000313" key="10">
    <source>
        <dbReference type="Proteomes" id="UP000694620"/>
    </source>
</evidence>
<evidence type="ECO:0000256" key="2">
    <source>
        <dbReference type="ARBA" id="ARBA00022801"/>
    </source>
</evidence>
<dbReference type="GO" id="GO:0004252">
    <property type="term" value="F:serine-type endopeptidase activity"/>
    <property type="evidence" value="ECO:0007669"/>
    <property type="project" value="InterPro"/>
</dbReference>
<keyword evidence="10" id="KW-1185">Reference proteome</keyword>
<dbReference type="InterPro" id="IPR001254">
    <property type="entry name" value="Trypsin_dom"/>
</dbReference>
<evidence type="ECO:0000259" key="7">
    <source>
        <dbReference type="PROSITE" id="PS01180"/>
    </source>
</evidence>
<dbReference type="Ensembl" id="ENSECRT00000007306.1">
    <property type="protein sequence ID" value="ENSECRP00000007191.1"/>
    <property type="gene ID" value="ENSECRG00000004791.1"/>
</dbReference>
<keyword evidence="4 5" id="KW-1015">Disulfide bond</keyword>
<dbReference type="InterPro" id="IPR018114">
    <property type="entry name" value="TRYPSIN_HIS"/>
</dbReference>
<accession>A0A8C4RT05</accession>